<comment type="caution">
    <text evidence="1">The sequence shown here is derived from an EMBL/GenBank/DDBJ whole genome shotgun (WGS) entry which is preliminary data.</text>
</comment>
<accession>A0ACC2L3S1</accession>
<protein>
    <submittedName>
        <fullName evidence="1">Uncharacterized protein</fullName>
    </submittedName>
</protein>
<evidence type="ECO:0000313" key="1">
    <source>
        <dbReference type="EMBL" id="KAJ8627673.1"/>
    </source>
</evidence>
<evidence type="ECO:0000313" key="2">
    <source>
        <dbReference type="Proteomes" id="UP001234297"/>
    </source>
</evidence>
<gene>
    <name evidence="1" type="ORF">MRB53_020980</name>
</gene>
<keyword evidence="2" id="KW-1185">Reference proteome</keyword>
<dbReference type="Proteomes" id="UP001234297">
    <property type="component" value="Chromosome 6"/>
</dbReference>
<proteinExistence type="predicted"/>
<sequence>MKGETETTDRNSTWPHAMQRVMLQLLRCTCSVPATLGHEGIGGTGTRDETATKKIPDLSLSRFENRNGNQIVRKAGQPLGGTGSSAEVGDECGDTFTCGLVWGEAALNFQSFRKVSYILLLGGGF</sequence>
<name>A0ACC2L3S1_PERAE</name>
<reference evidence="1 2" key="1">
    <citation type="journal article" date="2022" name="Hortic Res">
        <title>A haplotype resolved chromosomal level avocado genome allows analysis of novel avocado genes.</title>
        <authorList>
            <person name="Nath O."/>
            <person name="Fletcher S.J."/>
            <person name="Hayward A."/>
            <person name="Shaw L.M."/>
            <person name="Masouleh A.K."/>
            <person name="Furtado A."/>
            <person name="Henry R.J."/>
            <person name="Mitter N."/>
        </authorList>
    </citation>
    <scope>NUCLEOTIDE SEQUENCE [LARGE SCALE GENOMIC DNA]</scope>
    <source>
        <strain evidence="2">cv. Hass</strain>
    </source>
</reference>
<organism evidence="1 2">
    <name type="scientific">Persea americana</name>
    <name type="common">Avocado</name>
    <dbReference type="NCBI Taxonomy" id="3435"/>
    <lineage>
        <taxon>Eukaryota</taxon>
        <taxon>Viridiplantae</taxon>
        <taxon>Streptophyta</taxon>
        <taxon>Embryophyta</taxon>
        <taxon>Tracheophyta</taxon>
        <taxon>Spermatophyta</taxon>
        <taxon>Magnoliopsida</taxon>
        <taxon>Magnoliidae</taxon>
        <taxon>Laurales</taxon>
        <taxon>Lauraceae</taxon>
        <taxon>Persea</taxon>
    </lineage>
</organism>
<dbReference type="EMBL" id="CM056814">
    <property type="protein sequence ID" value="KAJ8627673.1"/>
    <property type="molecule type" value="Genomic_DNA"/>
</dbReference>